<dbReference type="SUPFAM" id="SSF52047">
    <property type="entry name" value="RNI-like"/>
    <property type="match status" value="1"/>
</dbReference>
<name>A0A165U034_9APHY</name>
<protein>
    <recommendedName>
        <fullName evidence="3">F-box domain-containing protein</fullName>
    </recommendedName>
</protein>
<reference evidence="1 2" key="1">
    <citation type="journal article" date="2016" name="Mol. Biol. Evol.">
        <title>Comparative Genomics of Early-Diverging Mushroom-Forming Fungi Provides Insights into the Origins of Lignocellulose Decay Capabilities.</title>
        <authorList>
            <person name="Nagy L.G."/>
            <person name="Riley R."/>
            <person name="Tritt A."/>
            <person name="Adam C."/>
            <person name="Daum C."/>
            <person name="Floudas D."/>
            <person name="Sun H."/>
            <person name="Yadav J.S."/>
            <person name="Pangilinan J."/>
            <person name="Larsson K.H."/>
            <person name="Matsuura K."/>
            <person name="Barry K."/>
            <person name="Labutti K."/>
            <person name="Kuo R."/>
            <person name="Ohm R.A."/>
            <person name="Bhattacharya S.S."/>
            <person name="Shirouzu T."/>
            <person name="Yoshinaga Y."/>
            <person name="Martin F.M."/>
            <person name="Grigoriev I.V."/>
            <person name="Hibbett D.S."/>
        </authorList>
    </citation>
    <scope>NUCLEOTIDE SEQUENCE [LARGE SCALE GENOMIC DNA]</scope>
    <source>
        <strain evidence="1 2">L-15889</strain>
    </source>
</reference>
<organism evidence="1 2">
    <name type="scientific">Daedalea quercina L-15889</name>
    <dbReference type="NCBI Taxonomy" id="1314783"/>
    <lineage>
        <taxon>Eukaryota</taxon>
        <taxon>Fungi</taxon>
        <taxon>Dikarya</taxon>
        <taxon>Basidiomycota</taxon>
        <taxon>Agaricomycotina</taxon>
        <taxon>Agaricomycetes</taxon>
        <taxon>Polyporales</taxon>
        <taxon>Fomitopsis</taxon>
    </lineage>
</organism>
<evidence type="ECO:0000313" key="2">
    <source>
        <dbReference type="Proteomes" id="UP000076727"/>
    </source>
</evidence>
<keyword evidence="2" id="KW-1185">Reference proteome</keyword>
<dbReference type="STRING" id="1314783.A0A165U034"/>
<dbReference type="Proteomes" id="UP000076727">
    <property type="component" value="Unassembled WGS sequence"/>
</dbReference>
<evidence type="ECO:0000313" key="1">
    <source>
        <dbReference type="EMBL" id="KZT74197.1"/>
    </source>
</evidence>
<dbReference type="EMBL" id="KV429034">
    <property type="protein sequence ID" value="KZT74197.1"/>
    <property type="molecule type" value="Genomic_DNA"/>
</dbReference>
<evidence type="ECO:0008006" key="3">
    <source>
        <dbReference type="Google" id="ProtNLM"/>
    </source>
</evidence>
<dbReference type="OrthoDB" id="2802805at2759"/>
<proteinExistence type="predicted"/>
<accession>A0A165U034</accession>
<dbReference type="Gene3D" id="3.80.10.10">
    <property type="entry name" value="Ribonuclease Inhibitor"/>
    <property type="match status" value="1"/>
</dbReference>
<gene>
    <name evidence="1" type="ORF">DAEQUDRAFT_761629</name>
</gene>
<dbReference type="InterPro" id="IPR032675">
    <property type="entry name" value="LRR_dom_sf"/>
</dbReference>
<sequence>MSGIFDIGRPLHLHLDGTHVPQLRTLSLSKLSLECDGLVLPNLTTLSLSAIPRSRQPTLNAVLDLLEAAHCMRALTLIHAGPALPPSDSPISRHPVVLDRLHHFVFNGRSAQCSALLSQLLLPHGVHIQLLGDHLHIPENAPAVPVDTRTLMTVLPDNMKRSEALSAIRSVWLQVSGEWFTLTADAKHLDKRNKKPTLLITLGSQEDQYDIFAPNALSELPLIFHDTLTSLHVESGGLSSLHCAQWTALFASFPRLLHLRLLSRTPLSENFFMALGRSGHSLSCPKLKLLSLRCERGTKEGVEEMLEGLYECVLDRSRAGATLATLKVVIPFLSSRWEEHTSRFEGLVDALMFDDPENTQPD</sequence>
<dbReference type="AlphaFoldDB" id="A0A165U034"/>